<organism evidence="2 3">
    <name type="scientific">Aphanomyces stellatus</name>
    <dbReference type="NCBI Taxonomy" id="120398"/>
    <lineage>
        <taxon>Eukaryota</taxon>
        <taxon>Sar</taxon>
        <taxon>Stramenopiles</taxon>
        <taxon>Oomycota</taxon>
        <taxon>Saprolegniomycetes</taxon>
        <taxon>Saprolegniales</taxon>
        <taxon>Verrucalvaceae</taxon>
        <taxon>Aphanomyces</taxon>
    </lineage>
</organism>
<evidence type="ECO:0000313" key="1">
    <source>
        <dbReference type="EMBL" id="KAF0719985.1"/>
    </source>
</evidence>
<protein>
    <submittedName>
        <fullName evidence="2">Aste57867_636 protein</fullName>
    </submittedName>
</protein>
<name>A0A485K5S8_9STRA</name>
<proteinExistence type="predicted"/>
<sequence length="390" mass="43977">MKTQSNNFRKKVALMEPKGVVDGGAPETSRYMSSFERDIEDLKRMKELHANPPGRPQPTPFLVDEIMLIRHEIREHVALLHAKIDATARIQVQHQLQLDALVSQTAHYKSPAPVDKVHSSHCIALTMSYVGQVLQTFMRDVEARLESLEKRVAASSSLQSVNEDLMRLKLSEKDSGTIETDQRFDAIVTHIASTDHRVASVVQRQDAALDELNQMHHAWQADHGQHEVRIAHTLELAHALSAGQTLLEEKHALEARKAAAQFQKLAQRLQETSEKQTVGDQVLERCVVKVAHDVAALEERQQSHTRETLDNILALRSQSTNNTTALRLLADQVLKLKRAKTEEFRRFHAETLAKRSPEDADDQLVDELNHVLKQSTAYASFAVPAHHRPT</sequence>
<dbReference type="EMBL" id="CAADRA010000037">
    <property type="protein sequence ID" value="VFT77861.1"/>
    <property type="molecule type" value="Genomic_DNA"/>
</dbReference>
<evidence type="ECO:0000313" key="3">
    <source>
        <dbReference type="Proteomes" id="UP000332933"/>
    </source>
</evidence>
<dbReference type="Proteomes" id="UP000332933">
    <property type="component" value="Unassembled WGS sequence"/>
</dbReference>
<dbReference type="OrthoDB" id="69494at2759"/>
<reference evidence="1" key="2">
    <citation type="submission" date="2019-06" db="EMBL/GenBank/DDBJ databases">
        <title>Genomics analysis of Aphanomyces spp. identifies a new class of oomycete effector associated with host adaptation.</title>
        <authorList>
            <person name="Gaulin E."/>
        </authorList>
    </citation>
    <scope>NUCLEOTIDE SEQUENCE</scope>
    <source>
        <strain evidence="1">CBS 578.67</strain>
    </source>
</reference>
<keyword evidence="3" id="KW-1185">Reference proteome</keyword>
<gene>
    <name evidence="2" type="primary">Aste57867_636</name>
    <name evidence="1" type="ORF">As57867_000635</name>
    <name evidence="2" type="ORF">ASTE57867_636</name>
</gene>
<dbReference type="EMBL" id="VJMH01000037">
    <property type="protein sequence ID" value="KAF0719985.1"/>
    <property type="molecule type" value="Genomic_DNA"/>
</dbReference>
<dbReference type="AlphaFoldDB" id="A0A485K5S8"/>
<evidence type="ECO:0000313" key="2">
    <source>
        <dbReference type="EMBL" id="VFT77861.1"/>
    </source>
</evidence>
<reference evidence="2 3" key="1">
    <citation type="submission" date="2019-03" db="EMBL/GenBank/DDBJ databases">
        <authorList>
            <person name="Gaulin E."/>
            <person name="Dumas B."/>
        </authorList>
    </citation>
    <scope>NUCLEOTIDE SEQUENCE [LARGE SCALE GENOMIC DNA]</scope>
    <source>
        <strain evidence="2">CBS 568.67</strain>
    </source>
</reference>
<accession>A0A485K5S8</accession>